<dbReference type="Gene3D" id="1.10.260.40">
    <property type="entry name" value="lambda repressor-like DNA-binding domains"/>
    <property type="match status" value="1"/>
</dbReference>
<evidence type="ECO:0000259" key="1">
    <source>
        <dbReference type="PROSITE" id="PS50943"/>
    </source>
</evidence>
<dbReference type="Proteomes" id="UP000319040">
    <property type="component" value="Unassembled WGS sequence"/>
</dbReference>
<evidence type="ECO:0000313" key="2">
    <source>
        <dbReference type="EMBL" id="SMO71673.1"/>
    </source>
</evidence>
<sequence>METTGQIVRQTREKKGMLLRELAAELEIDSAILSKIERGDRRPPKELIVKIALILNLNEKELIMSWLSDKIVYEISEEEFGLEALKLAEKKVKYFAKKQ</sequence>
<protein>
    <submittedName>
        <fullName evidence="2">Helix-turn-helix domain-containing protein</fullName>
    </submittedName>
</protein>
<feature type="domain" description="HTH cro/C1-type" evidence="1">
    <location>
        <begin position="8"/>
        <end position="62"/>
    </location>
</feature>
<organism evidence="2 3">
    <name type="scientific">Saccharicrinis carchari</name>
    <dbReference type="NCBI Taxonomy" id="1168039"/>
    <lineage>
        <taxon>Bacteria</taxon>
        <taxon>Pseudomonadati</taxon>
        <taxon>Bacteroidota</taxon>
        <taxon>Bacteroidia</taxon>
        <taxon>Marinilabiliales</taxon>
        <taxon>Marinilabiliaceae</taxon>
        <taxon>Saccharicrinis</taxon>
    </lineage>
</organism>
<name>A0A521DIW8_SACCC</name>
<evidence type="ECO:0000313" key="3">
    <source>
        <dbReference type="Proteomes" id="UP000319040"/>
    </source>
</evidence>
<gene>
    <name evidence="2" type="ORF">SAMN06265379_105254</name>
</gene>
<dbReference type="Pfam" id="PF01381">
    <property type="entry name" value="HTH_3"/>
    <property type="match status" value="1"/>
</dbReference>
<dbReference type="PROSITE" id="PS50943">
    <property type="entry name" value="HTH_CROC1"/>
    <property type="match status" value="1"/>
</dbReference>
<dbReference type="SMART" id="SM00530">
    <property type="entry name" value="HTH_XRE"/>
    <property type="match status" value="1"/>
</dbReference>
<proteinExistence type="predicted"/>
<dbReference type="OrthoDB" id="4762426at2"/>
<dbReference type="RefSeq" id="WP_142533699.1">
    <property type="nucleotide sequence ID" value="NZ_FXTB01000005.1"/>
</dbReference>
<accession>A0A521DIW8</accession>
<dbReference type="InterPro" id="IPR010982">
    <property type="entry name" value="Lambda_DNA-bd_dom_sf"/>
</dbReference>
<dbReference type="EMBL" id="FXTB01000005">
    <property type="protein sequence ID" value="SMO71673.1"/>
    <property type="molecule type" value="Genomic_DNA"/>
</dbReference>
<dbReference type="SUPFAM" id="SSF47413">
    <property type="entry name" value="lambda repressor-like DNA-binding domains"/>
    <property type="match status" value="1"/>
</dbReference>
<dbReference type="CDD" id="cd00093">
    <property type="entry name" value="HTH_XRE"/>
    <property type="match status" value="1"/>
</dbReference>
<keyword evidence="3" id="KW-1185">Reference proteome</keyword>
<dbReference type="AlphaFoldDB" id="A0A521DIW8"/>
<dbReference type="GO" id="GO:0003677">
    <property type="term" value="F:DNA binding"/>
    <property type="evidence" value="ECO:0007669"/>
    <property type="project" value="InterPro"/>
</dbReference>
<dbReference type="InterPro" id="IPR001387">
    <property type="entry name" value="Cro/C1-type_HTH"/>
</dbReference>
<reference evidence="2 3" key="1">
    <citation type="submission" date="2017-05" db="EMBL/GenBank/DDBJ databases">
        <authorList>
            <person name="Varghese N."/>
            <person name="Submissions S."/>
        </authorList>
    </citation>
    <scope>NUCLEOTIDE SEQUENCE [LARGE SCALE GENOMIC DNA]</scope>
    <source>
        <strain evidence="2 3">DSM 27040</strain>
    </source>
</reference>